<name>A0A2G2XWK3_CAPAN</name>
<dbReference type="GO" id="GO:0043457">
    <property type="term" value="P:regulation of cellular respiration"/>
    <property type="evidence" value="ECO:0007669"/>
    <property type="project" value="InterPro"/>
</dbReference>
<proteinExistence type="predicted"/>
<dbReference type="PANTHER" id="PTHR47188:SF1">
    <property type="entry name" value="PROTEIN TAR1"/>
    <property type="match status" value="1"/>
</dbReference>
<comment type="caution">
    <text evidence="2">The sequence shown here is derived from an EMBL/GenBank/DDBJ whole genome shotgun (WGS) entry which is preliminary data.</text>
</comment>
<dbReference type="Proteomes" id="UP000222542">
    <property type="component" value="Unassembled WGS sequence"/>
</dbReference>
<evidence type="ECO:0000313" key="3">
    <source>
        <dbReference type="Proteomes" id="UP000222542"/>
    </source>
</evidence>
<keyword evidence="3" id="KW-1185">Reference proteome</keyword>
<evidence type="ECO:0000313" key="2">
    <source>
        <dbReference type="EMBL" id="PHT61852.1"/>
    </source>
</evidence>
<dbReference type="Gramene" id="PHT61852">
    <property type="protein sequence ID" value="PHT61852"/>
    <property type="gene ID" value="T459_34328"/>
</dbReference>
<sequence>MVLWCNGALFAIGLSPGPSTMGLSTSPAPPSRGLGPGPPLRTLLQTRIQTMDPPDSKAGLFPVRSPLLRKSFHFCLQKKHRFPRRTSRMGREEQVVDLRIPWRISRWGRGEGARTEYRRTPPVRTPQLLNTIADCSTV</sequence>
<evidence type="ECO:0000256" key="1">
    <source>
        <dbReference type="SAM" id="MobiDB-lite"/>
    </source>
</evidence>
<reference evidence="2 3" key="1">
    <citation type="journal article" date="2014" name="Nat. Genet.">
        <title>Genome sequence of the hot pepper provides insights into the evolution of pungency in Capsicum species.</title>
        <authorList>
            <person name="Kim S."/>
            <person name="Park M."/>
            <person name="Yeom S.I."/>
            <person name="Kim Y.M."/>
            <person name="Lee J.M."/>
            <person name="Lee H.A."/>
            <person name="Seo E."/>
            <person name="Choi J."/>
            <person name="Cheong K."/>
            <person name="Kim K.T."/>
            <person name="Jung K."/>
            <person name="Lee G.W."/>
            <person name="Oh S.K."/>
            <person name="Bae C."/>
            <person name="Kim S.B."/>
            <person name="Lee H.Y."/>
            <person name="Kim S.Y."/>
            <person name="Kim M.S."/>
            <person name="Kang B.C."/>
            <person name="Jo Y.D."/>
            <person name="Yang H.B."/>
            <person name="Jeong H.J."/>
            <person name="Kang W.H."/>
            <person name="Kwon J.K."/>
            <person name="Shin C."/>
            <person name="Lim J.Y."/>
            <person name="Park J.H."/>
            <person name="Huh J.H."/>
            <person name="Kim J.S."/>
            <person name="Kim B.D."/>
            <person name="Cohen O."/>
            <person name="Paran I."/>
            <person name="Suh M.C."/>
            <person name="Lee S.B."/>
            <person name="Kim Y.K."/>
            <person name="Shin Y."/>
            <person name="Noh S.J."/>
            <person name="Park J."/>
            <person name="Seo Y.S."/>
            <person name="Kwon S.Y."/>
            <person name="Kim H.A."/>
            <person name="Park J.M."/>
            <person name="Kim H.J."/>
            <person name="Choi S.B."/>
            <person name="Bosland P.W."/>
            <person name="Reeves G."/>
            <person name="Jo S.H."/>
            <person name="Lee B.W."/>
            <person name="Cho H.T."/>
            <person name="Choi H.S."/>
            <person name="Lee M.S."/>
            <person name="Yu Y."/>
            <person name="Do Choi Y."/>
            <person name="Park B.S."/>
            <person name="van Deynze A."/>
            <person name="Ashrafi H."/>
            <person name="Hill T."/>
            <person name="Kim W.T."/>
            <person name="Pai H.S."/>
            <person name="Ahn H.K."/>
            <person name="Yeam I."/>
            <person name="Giovannoni J.J."/>
            <person name="Rose J.K."/>
            <person name="Sorensen I."/>
            <person name="Lee S.J."/>
            <person name="Kim R.W."/>
            <person name="Choi I.Y."/>
            <person name="Choi B.S."/>
            <person name="Lim J.S."/>
            <person name="Lee Y.H."/>
            <person name="Choi D."/>
        </authorList>
    </citation>
    <scope>NUCLEOTIDE SEQUENCE [LARGE SCALE GENOMIC DNA]</scope>
    <source>
        <strain evidence="3">cv. CM334</strain>
    </source>
</reference>
<reference evidence="2 3" key="2">
    <citation type="journal article" date="2017" name="Genome Biol.">
        <title>New reference genome sequences of hot pepper reveal the massive evolution of plant disease-resistance genes by retroduplication.</title>
        <authorList>
            <person name="Kim S."/>
            <person name="Park J."/>
            <person name="Yeom S.I."/>
            <person name="Kim Y.M."/>
            <person name="Seo E."/>
            <person name="Kim K.T."/>
            <person name="Kim M.S."/>
            <person name="Lee J.M."/>
            <person name="Cheong K."/>
            <person name="Shin H.S."/>
            <person name="Kim S.B."/>
            <person name="Han K."/>
            <person name="Lee J."/>
            <person name="Park M."/>
            <person name="Lee H.A."/>
            <person name="Lee H.Y."/>
            <person name="Lee Y."/>
            <person name="Oh S."/>
            <person name="Lee J.H."/>
            <person name="Choi E."/>
            <person name="Choi E."/>
            <person name="Lee S.E."/>
            <person name="Jeon J."/>
            <person name="Kim H."/>
            <person name="Choi G."/>
            <person name="Song H."/>
            <person name="Lee J."/>
            <person name="Lee S.C."/>
            <person name="Kwon J.K."/>
            <person name="Lee H.Y."/>
            <person name="Koo N."/>
            <person name="Hong Y."/>
            <person name="Kim R.W."/>
            <person name="Kang W.H."/>
            <person name="Huh J.H."/>
            <person name="Kang B.C."/>
            <person name="Yang T.J."/>
            <person name="Lee Y.H."/>
            <person name="Bennetzen J.L."/>
            <person name="Choi D."/>
        </authorList>
    </citation>
    <scope>NUCLEOTIDE SEQUENCE [LARGE SCALE GENOMIC DNA]</scope>
    <source>
        <strain evidence="3">cv. CM334</strain>
    </source>
</reference>
<dbReference type="AlphaFoldDB" id="A0A2G2XWK3"/>
<dbReference type="EMBL" id="AYRZ02000112">
    <property type="protein sequence ID" value="PHT61852.1"/>
    <property type="molecule type" value="Genomic_DNA"/>
</dbReference>
<dbReference type="PANTHER" id="PTHR47188">
    <property type="entry name" value="PROTEIN TAR1"/>
    <property type="match status" value="1"/>
</dbReference>
<gene>
    <name evidence="2" type="ORF">T459_34328</name>
</gene>
<dbReference type="InterPro" id="IPR044792">
    <property type="entry name" value="TAR1"/>
</dbReference>
<accession>A0A2G2XWK3</accession>
<protein>
    <submittedName>
        <fullName evidence="2">Uncharacterized protein</fullName>
    </submittedName>
</protein>
<organism evidence="2 3">
    <name type="scientific">Capsicum annuum</name>
    <name type="common">Capsicum pepper</name>
    <dbReference type="NCBI Taxonomy" id="4072"/>
    <lineage>
        <taxon>Eukaryota</taxon>
        <taxon>Viridiplantae</taxon>
        <taxon>Streptophyta</taxon>
        <taxon>Embryophyta</taxon>
        <taxon>Tracheophyta</taxon>
        <taxon>Spermatophyta</taxon>
        <taxon>Magnoliopsida</taxon>
        <taxon>eudicotyledons</taxon>
        <taxon>Gunneridae</taxon>
        <taxon>Pentapetalae</taxon>
        <taxon>asterids</taxon>
        <taxon>lamiids</taxon>
        <taxon>Solanales</taxon>
        <taxon>Solanaceae</taxon>
        <taxon>Solanoideae</taxon>
        <taxon>Capsiceae</taxon>
        <taxon>Capsicum</taxon>
    </lineage>
</organism>
<feature type="region of interest" description="Disordered" evidence="1">
    <location>
        <begin position="21"/>
        <end position="41"/>
    </location>
</feature>